<feature type="transmembrane region" description="Helical" evidence="1">
    <location>
        <begin position="35"/>
        <end position="59"/>
    </location>
</feature>
<organism evidence="2">
    <name type="scientific">viral metagenome</name>
    <dbReference type="NCBI Taxonomy" id="1070528"/>
    <lineage>
        <taxon>unclassified sequences</taxon>
        <taxon>metagenomes</taxon>
        <taxon>organismal metagenomes</taxon>
    </lineage>
</organism>
<keyword evidence="1" id="KW-0812">Transmembrane</keyword>
<evidence type="ECO:0000313" key="2">
    <source>
        <dbReference type="EMBL" id="QHT94652.1"/>
    </source>
</evidence>
<sequence length="182" mass="20154">METTFRDVSYVGSRLFSNYKVFYLPNMYTNMKFNLFNILVIVLFVLILSSATMISCVNFKPHYADNVYQKHSQFEGFKSNSQMLDYSSKEQNAAMDTNKQHVMVPPAAECKKVFGFDGLFCTPKDGPDAVDQIGSAKGSAECVGKSSGLTNSMGGLCLDDNQKRLLSTRGGNMSTGEEQISK</sequence>
<name>A0A6C0INT1_9ZZZZ</name>
<dbReference type="EMBL" id="MN740228">
    <property type="protein sequence ID" value="QHT94652.1"/>
    <property type="molecule type" value="Genomic_DNA"/>
</dbReference>
<dbReference type="AlphaFoldDB" id="A0A6C0INT1"/>
<keyword evidence="1" id="KW-1133">Transmembrane helix</keyword>
<proteinExistence type="predicted"/>
<keyword evidence="1" id="KW-0472">Membrane</keyword>
<reference evidence="2" key="1">
    <citation type="journal article" date="2020" name="Nature">
        <title>Giant virus diversity and host interactions through global metagenomics.</title>
        <authorList>
            <person name="Schulz F."/>
            <person name="Roux S."/>
            <person name="Paez-Espino D."/>
            <person name="Jungbluth S."/>
            <person name="Walsh D.A."/>
            <person name="Denef V.J."/>
            <person name="McMahon K.D."/>
            <person name="Konstantinidis K.T."/>
            <person name="Eloe-Fadrosh E.A."/>
            <person name="Kyrpides N.C."/>
            <person name="Woyke T."/>
        </authorList>
    </citation>
    <scope>NUCLEOTIDE SEQUENCE</scope>
    <source>
        <strain evidence="2">GVMAG-M-3300024261-26</strain>
    </source>
</reference>
<evidence type="ECO:0000256" key="1">
    <source>
        <dbReference type="SAM" id="Phobius"/>
    </source>
</evidence>
<protein>
    <submittedName>
        <fullName evidence="2">Uncharacterized protein</fullName>
    </submittedName>
</protein>
<accession>A0A6C0INT1</accession>